<dbReference type="CDD" id="cd01644">
    <property type="entry name" value="RT_pepA17"/>
    <property type="match status" value="1"/>
</dbReference>
<dbReference type="Gene3D" id="3.30.70.270">
    <property type="match status" value="1"/>
</dbReference>
<dbReference type="PANTHER" id="PTHR47331:SF5">
    <property type="entry name" value="RIBONUCLEASE H"/>
    <property type="match status" value="1"/>
</dbReference>
<dbReference type="InterPro" id="IPR005312">
    <property type="entry name" value="DUF1759"/>
</dbReference>
<feature type="region of interest" description="Disordered" evidence="1">
    <location>
        <begin position="304"/>
        <end position="331"/>
    </location>
</feature>
<dbReference type="InterPro" id="IPR043128">
    <property type="entry name" value="Rev_trsase/Diguanyl_cyclase"/>
</dbReference>
<evidence type="ECO:0000256" key="1">
    <source>
        <dbReference type="SAM" id="MobiDB-lite"/>
    </source>
</evidence>
<reference evidence="3 4" key="2">
    <citation type="journal article" date="2023" name="Mol. Biol. Evol.">
        <title>Genomics of Secondarily Temperate Adaptation in the Only Non-Antarctic Icefish.</title>
        <authorList>
            <person name="Rivera-Colon A.G."/>
            <person name="Rayamajhi N."/>
            <person name="Minhas B.F."/>
            <person name="Madrigal G."/>
            <person name="Bilyk K.T."/>
            <person name="Yoon V."/>
            <person name="Hune M."/>
            <person name="Gregory S."/>
            <person name="Cheng C.H.C."/>
            <person name="Catchen J.M."/>
        </authorList>
    </citation>
    <scope>NUCLEOTIDE SEQUENCE [LARGE SCALE GENOMIC DNA]</scope>
    <source>
        <strain evidence="3">JMC-PN-2008</strain>
    </source>
</reference>
<protein>
    <recommendedName>
        <fullName evidence="2">DUF5641 domain-containing protein</fullName>
    </recommendedName>
</protein>
<accession>A0AAN8AXZ1</accession>
<dbReference type="EMBL" id="JAUZQC010000003">
    <property type="protein sequence ID" value="KAK5874334.1"/>
    <property type="molecule type" value="Genomic_DNA"/>
</dbReference>
<comment type="caution">
    <text evidence="3">The sequence shown here is derived from an EMBL/GenBank/DDBJ whole genome shotgun (WGS) entry which is preliminary data.</text>
</comment>
<keyword evidence="4" id="KW-1185">Reference proteome</keyword>
<dbReference type="PANTHER" id="PTHR47331">
    <property type="entry name" value="PHD-TYPE DOMAIN-CONTAINING PROTEIN"/>
    <property type="match status" value="1"/>
</dbReference>
<sequence>MAERFERMKKKRKTVRTSTTKLLNRLDEEVINEVPDCDKLREMLSVLSTKEDILMDLNKGIEDETSTDDLETEIASTQEYQDRITTLKARATRLIQPARDNVSVRVSNASSNSVRPVSRQTVKLPKLVIEKYSGEISQWQEFWSQYETAIHENDALCKREKFTYLRSYLTGAAARAVAGLTLNDSNYDAAVELLRNRFGRKDIVISAHMSKLLSLTPVKRSSDVAALRHLYDECEIQIRSLESMGVHSDTYGCLLCPVLLQLLPEDIALVYTRKSDPNDEWKVPELIQFLQKEVQSRERALQLTRPGNTQRDIPPSNKPFSRPAPPYENKPKKWNVPSATALHTASNAPQICIYCDSANHKPEHCTENSVSTRKEKLRKLGRCYVCLGPKHIAKFCKVKGVSCPLCGRRHHQSVCEQGEAKADVDSGSTEAVVSSVSSTAKQKANSQNTVLLQTVKAWTEGPAGRKIVRCLLDGGSQRSFIHEGVVKALRLPVVRQETLHLHTFGSTAHVKAQRNIVKVSLENVWNTQQRIEIEAVETPQVCSAVIKVPSEPIQEELRRKGLQLADFPLDGPDDPELSMLIGADYYWKVVSGKVQRITESLVAVESSFGWALQGPVSTSSVTDATCMHISLEEDTQISKQLHAFWEVESLGIVNEKAQSAVETDALQNFEQTVTHKDDRYQVELPWRPDKPTLPDNFRVAKGRFEGLKRRLKMDATLYSRYNDVIQDYLQQGICEDVPEDVSAAEQPEAVRYYMPHHAVLREDKVTTKLRIVFDASSHEEGCPSLNDCLLTGPNLNPNLLDVLIKFRLHEIAFTADITKAFLQIALAEKDKDAVRFLWLHGPLTKDAEGELRIMRMSRVVFGVSPSPFLLAATIRNHIKQYDSEQPRAVEALRESLYVDDLIYSSSNVNEALSVSSTAKEILSHAGMNLCKWVTNSPHLRAKWAESGVEHATETDTCGNVLKVLGLVWRSEKDEFVFDLKGLLNILKGKENTKRSVLQTSARIFDPIGFLTPFTIRVKCLFQELWERGISWDEQLPTDLAEKWNQWCAELPKLHLLAIPRWYHIDIQPNSQTLKLHVFCDASEKAYGAVAYLQGPNKEGEIVTSFVASKAKVAPLKKLTLPRLELMGALIGARLGNNLLKPLNMEKNQLSMRTDSMIVFHWIRSAAQKWKPFVSNRVTEIQGLTNPEQWSHCQGKTNPADLPTRGQSVENLIQSRLWWSGPPSLSPTDEAENIDEDRVADEVSTELRSKFQTAVQLASTEQVEPLLDLHKYSRLKTVLRITAWVKRFIANARSSLKTQGELTSEELTAAEVYWVKMTQEQSFSQEICQLTSGQDIKRDSKIRDLKSAHKCETPTPTVLKVGDVILIGEDNAPRQTWKIGRITELFPGRDGLIRSCTVRTSTGSVLRRPVQLIYPLEIN</sequence>
<dbReference type="InterPro" id="IPR040676">
    <property type="entry name" value="DUF5641"/>
</dbReference>
<dbReference type="Proteomes" id="UP001346869">
    <property type="component" value="Unassembled WGS sequence"/>
</dbReference>
<dbReference type="InterPro" id="IPR008042">
    <property type="entry name" value="Retrotrans_Pao"/>
</dbReference>
<feature type="domain" description="DUF5641" evidence="2">
    <location>
        <begin position="1341"/>
        <end position="1413"/>
    </location>
</feature>
<reference evidence="3 4" key="1">
    <citation type="journal article" date="2023" name="Genes (Basel)">
        <title>Chromosome-Level Genome Assembly and Circadian Gene Repertoire of the Patagonia Blennie Eleginops maclovinus-The Closest Ancestral Proxy of Antarctic Cryonotothenioids.</title>
        <authorList>
            <person name="Cheng C.C."/>
            <person name="Rivera-Colon A.G."/>
            <person name="Minhas B.F."/>
            <person name="Wilson L."/>
            <person name="Rayamajhi N."/>
            <person name="Vargas-Chacoff L."/>
            <person name="Catchen J.M."/>
        </authorList>
    </citation>
    <scope>NUCLEOTIDE SEQUENCE [LARGE SCALE GENOMIC DNA]</scope>
    <source>
        <strain evidence="3">JMC-PN-2008</strain>
    </source>
</reference>
<gene>
    <name evidence="3" type="ORF">PBY51_019289</name>
</gene>
<dbReference type="Pfam" id="PF18701">
    <property type="entry name" value="DUF5641"/>
    <property type="match status" value="1"/>
</dbReference>
<name>A0AAN8AXZ1_ELEMC</name>
<evidence type="ECO:0000259" key="2">
    <source>
        <dbReference type="Pfam" id="PF18701"/>
    </source>
</evidence>
<dbReference type="Pfam" id="PF03564">
    <property type="entry name" value="DUF1759"/>
    <property type="match status" value="1"/>
</dbReference>
<evidence type="ECO:0000313" key="3">
    <source>
        <dbReference type="EMBL" id="KAK5874334.1"/>
    </source>
</evidence>
<dbReference type="SUPFAM" id="SSF56672">
    <property type="entry name" value="DNA/RNA polymerases"/>
    <property type="match status" value="1"/>
</dbReference>
<dbReference type="Gene3D" id="3.10.10.10">
    <property type="entry name" value="HIV Type 1 Reverse Transcriptase, subunit A, domain 1"/>
    <property type="match status" value="1"/>
</dbReference>
<dbReference type="Pfam" id="PF05380">
    <property type="entry name" value="Peptidase_A17"/>
    <property type="match status" value="1"/>
</dbReference>
<organism evidence="3 4">
    <name type="scientific">Eleginops maclovinus</name>
    <name type="common">Patagonian blennie</name>
    <name type="synonym">Eleginus maclovinus</name>
    <dbReference type="NCBI Taxonomy" id="56733"/>
    <lineage>
        <taxon>Eukaryota</taxon>
        <taxon>Metazoa</taxon>
        <taxon>Chordata</taxon>
        <taxon>Craniata</taxon>
        <taxon>Vertebrata</taxon>
        <taxon>Euteleostomi</taxon>
        <taxon>Actinopterygii</taxon>
        <taxon>Neopterygii</taxon>
        <taxon>Teleostei</taxon>
        <taxon>Neoteleostei</taxon>
        <taxon>Acanthomorphata</taxon>
        <taxon>Eupercaria</taxon>
        <taxon>Perciformes</taxon>
        <taxon>Notothenioidei</taxon>
        <taxon>Eleginopidae</taxon>
        <taxon>Eleginops</taxon>
    </lineage>
</organism>
<evidence type="ECO:0000313" key="4">
    <source>
        <dbReference type="Proteomes" id="UP001346869"/>
    </source>
</evidence>
<dbReference type="InterPro" id="IPR043502">
    <property type="entry name" value="DNA/RNA_pol_sf"/>
</dbReference>
<proteinExistence type="predicted"/>